<sequence>MKKILLILVVIISSCNLEKPTEFSNLALEEVVFDLNGSQKTFKSVLNQYKGKKIVIDVWASWCSDCLKGLPSVKNLQKEYPDVVFLFLSVDKSQTAWKNGIKRFQINGEHYNLPKGMNNGDFVDFIDLSWIPRYLVVDEKGGILLFNATRASDRAIVDALNKAI</sequence>
<evidence type="ECO:0000313" key="2">
    <source>
        <dbReference type="EMBL" id="WYW56881.1"/>
    </source>
</evidence>
<dbReference type="PANTHER" id="PTHR42852">
    <property type="entry name" value="THIOL:DISULFIDE INTERCHANGE PROTEIN DSBE"/>
    <property type="match status" value="1"/>
</dbReference>
<keyword evidence="3" id="KW-1185">Reference proteome</keyword>
<evidence type="ECO:0000259" key="1">
    <source>
        <dbReference type="PROSITE" id="PS51352"/>
    </source>
</evidence>
<reference evidence="2 3" key="1">
    <citation type="submission" date="2024-03" db="EMBL/GenBank/DDBJ databases">
        <authorList>
            <person name="Cao K."/>
        </authorList>
    </citation>
    <scope>NUCLEOTIDE SEQUENCE [LARGE SCALE GENOMIC DNA]</scope>
    <source>
        <strain evidence="2 3">MCCC 1K00696</strain>
    </source>
</reference>
<proteinExistence type="predicted"/>
<evidence type="ECO:0000313" key="3">
    <source>
        <dbReference type="Proteomes" id="UP001491088"/>
    </source>
</evidence>
<name>A0ABZ2TV49_9FLAO</name>
<dbReference type="InterPro" id="IPR036249">
    <property type="entry name" value="Thioredoxin-like_sf"/>
</dbReference>
<dbReference type="InterPro" id="IPR013766">
    <property type="entry name" value="Thioredoxin_domain"/>
</dbReference>
<organism evidence="2 3">
    <name type="scientific">Polaribacter marinaquae</name>
    <dbReference type="NCBI Taxonomy" id="1642819"/>
    <lineage>
        <taxon>Bacteria</taxon>
        <taxon>Pseudomonadati</taxon>
        <taxon>Bacteroidota</taxon>
        <taxon>Flavobacteriia</taxon>
        <taxon>Flavobacteriales</taxon>
        <taxon>Flavobacteriaceae</taxon>
    </lineage>
</organism>
<dbReference type="Pfam" id="PF13905">
    <property type="entry name" value="Thioredoxin_8"/>
    <property type="match status" value="1"/>
</dbReference>
<accession>A0ABZ2TV49</accession>
<dbReference type="PROSITE" id="PS51352">
    <property type="entry name" value="THIOREDOXIN_2"/>
    <property type="match status" value="1"/>
</dbReference>
<dbReference type="Gene3D" id="3.40.30.10">
    <property type="entry name" value="Glutaredoxin"/>
    <property type="match status" value="1"/>
</dbReference>
<dbReference type="CDD" id="cd02966">
    <property type="entry name" value="TlpA_like_family"/>
    <property type="match status" value="1"/>
</dbReference>
<dbReference type="PROSITE" id="PS51257">
    <property type="entry name" value="PROKAR_LIPOPROTEIN"/>
    <property type="match status" value="1"/>
</dbReference>
<dbReference type="Proteomes" id="UP001491088">
    <property type="component" value="Chromosome"/>
</dbReference>
<dbReference type="PANTHER" id="PTHR42852:SF13">
    <property type="entry name" value="PROTEIN DIPZ"/>
    <property type="match status" value="1"/>
</dbReference>
<dbReference type="InterPro" id="IPR050553">
    <property type="entry name" value="Thioredoxin_ResA/DsbE_sf"/>
</dbReference>
<dbReference type="RefSeq" id="WP_340934986.1">
    <property type="nucleotide sequence ID" value="NZ_CP150496.1"/>
</dbReference>
<dbReference type="SUPFAM" id="SSF52833">
    <property type="entry name" value="Thioredoxin-like"/>
    <property type="match status" value="1"/>
</dbReference>
<gene>
    <name evidence="2" type="ORF">WG950_06450</name>
</gene>
<dbReference type="InterPro" id="IPR012336">
    <property type="entry name" value="Thioredoxin-like_fold"/>
</dbReference>
<feature type="domain" description="Thioredoxin" evidence="1">
    <location>
        <begin position="17"/>
        <end position="162"/>
    </location>
</feature>
<protein>
    <submittedName>
        <fullName evidence="2">TlpA disulfide reductase family protein</fullName>
    </submittedName>
</protein>
<dbReference type="EMBL" id="CP150496">
    <property type="protein sequence ID" value="WYW56881.1"/>
    <property type="molecule type" value="Genomic_DNA"/>
</dbReference>